<dbReference type="InterPro" id="IPR000254">
    <property type="entry name" value="CBD"/>
</dbReference>
<feature type="compositionally biased region" description="Low complexity" evidence="12">
    <location>
        <begin position="341"/>
        <end position="360"/>
    </location>
</feature>
<dbReference type="Pfam" id="PF00734">
    <property type="entry name" value="CBM_1"/>
    <property type="match status" value="1"/>
</dbReference>
<feature type="chain" id="PRO_5013197030" description="Beta-xylanase" evidence="13">
    <location>
        <begin position="20"/>
        <end position="397"/>
    </location>
</feature>
<evidence type="ECO:0000256" key="8">
    <source>
        <dbReference type="ARBA" id="ARBA00022801"/>
    </source>
</evidence>
<evidence type="ECO:0000256" key="7">
    <source>
        <dbReference type="ARBA" id="ARBA00022729"/>
    </source>
</evidence>
<dbReference type="GO" id="GO:0030248">
    <property type="term" value="F:cellulose binding"/>
    <property type="evidence" value="ECO:0007669"/>
    <property type="project" value="InterPro"/>
</dbReference>
<evidence type="ECO:0000256" key="1">
    <source>
        <dbReference type="ARBA" id="ARBA00000681"/>
    </source>
</evidence>
<dbReference type="InterPro" id="IPR001000">
    <property type="entry name" value="GH10_dom"/>
</dbReference>
<evidence type="ECO:0000313" key="16">
    <source>
        <dbReference type="EMBL" id="PGH09645.1"/>
    </source>
</evidence>
<sequence length="397" mass="42482">MVNFSSCGLLALVASLVSADGLNTRAEAAGKYFGTATDNPTLSDSVYIDHISNPEEFGQITVGNAQKWDATEPSRGNFNFANGDQIADLAAGNGQFLRCHTLVWHSQLPSWVSNGNFDNATLISIMENHIANVAGHYKGKCVHWDVVNEALNEDGTYRDSVFYRTIGEAFLPIAFKAAAAADPNAKLYYNDYNLDHAGAKSSGAQRIVNLIKSYGVKIDGVGLQGHLIVGNVGSSSALASNLNDFTSLDVDVAYTELDIRTETPASDSALQQQATDYGNVVTACKSVSRCLGITVWDATDKYSWIPSVFPGEGDALPWDENYQKKPAYYAMLDAWGGGGTSPPSSTTSVTGPTSTPTDPGQVVPHWGQCGGIGYDGPTTCESPYTCMKSNDWYSQCL</sequence>
<reference evidence="16 17" key="1">
    <citation type="submission" date="2017-10" db="EMBL/GenBank/DDBJ databases">
        <title>Comparative genomics in systemic dimorphic fungi from Ajellomycetaceae.</title>
        <authorList>
            <person name="Munoz J.F."/>
            <person name="Mcewen J.G."/>
            <person name="Clay O.K."/>
            <person name="Cuomo C.A."/>
        </authorList>
    </citation>
    <scope>NUCLEOTIDE SEQUENCE [LARGE SCALE GENOMIC DNA]</scope>
    <source>
        <strain evidence="16 17">UAMH7299</strain>
    </source>
</reference>
<evidence type="ECO:0000256" key="2">
    <source>
        <dbReference type="ARBA" id="ARBA00004613"/>
    </source>
</evidence>
<keyword evidence="5" id="KW-0964">Secreted</keyword>
<dbReference type="OrthoDB" id="3055998at2759"/>
<dbReference type="PANTHER" id="PTHR31490:SF35">
    <property type="entry name" value="ENDO-1,4-BETA-XYLANASE"/>
    <property type="match status" value="1"/>
</dbReference>
<dbReference type="Proteomes" id="UP000224634">
    <property type="component" value="Unassembled WGS sequence"/>
</dbReference>
<evidence type="ECO:0000256" key="4">
    <source>
        <dbReference type="ARBA" id="ARBA00007495"/>
    </source>
</evidence>
<comment type="similarity">
    <text evidence="4 11">Belongs to the glycosyl hydrolase 10 (cellulase F) family.</text>
</comment>
<dbReference type="AlphaFoldDB" id="A0A2B7XL19"/>
<dbReference type="Gene3D" id="3.20.20.80">
    <property type="entry name" value="Glycosidases"/>
    <property type="match status" value="1"/>
</dbReference>
<keyword evidence="10 11" id="KW-0624">Polysaccharide degradation</keyword>
<comment type="subcellular location">
    <subcellularLocation>
        <location evidence="2">Secreted</location>
    </subcellularLocation>
</comment>
<proteinExistence type="inferred from homology"/>
<feature type="domain" description="GH10" evidence="15">
    <location>
        <begin position="19"/>
        <end position="334"/>
    </location>
</feature>
<evidence type="ECO:0000256" key="13">
    <source>
        <dbReference type="SAM" id="SignalP"/>
    </source>
</evidence>
<evidence type="ECO:0000256" key="11">
    <source>
        <dbReference type="RuleBase" id="RU361174"/>
    </source>
</evidence>
<comment type="pathway">
    <text evidence="3">Glycan degradation; xylan degradation.</text>
</comment>
<evidence type="ECO:0000256" key="9">
    <source>
        <dbReference type="ARBA" id="ARBA00023277"/>
    </source>
</evidence>
<dbReference type="PROSITE" id="PS00562">
    <property type="entry name" value="CBM1_1"/>
    <property type="match status" value="1"/>
</dbReference>
<dbReference type="PROSITE" id="PS51760">
    <property type="entry name" value="GH10_2"/>
    <property type="match status" value="1"/>
</dbReference>
<evidence type="ECO:0000256" key="10">
    <source>
        <dbReference type="ARBA" id="ARBA00023326"/>
    </source>
</evidence>
<dbReference type="PRINTS" id="PR00134">
    <property type="entry name" value="GLHYDRLASE10"/>
</dbReference>
<dbReference type="PROSITE" id="PS51164">
    <property type="entry name" value="CBM1_2"/>
    <property type="match status" value="1"/>
</dbReference>
<dbReference type="GO" id="GO:0005576">
    <property type="term" value="C:extracellular region"/>
    <property type="evidence" value="ECO:0007669"/>
    <property type="project" value="UniProtKB-SubCell"/>
</dbReference>
<accession>A0A2B7XL19</accession>
<keyword evidence="11" id="KW-0326">Glycosidase</keyword>
<dbReference type="SMART" id="SM00236">
    <property type="entry name" value="fCBD"/>
    <property type="match status" value="1"/>
</dbReference>
<dbReference type="InterPro" id="IPR044846">
    <property type="entry name" value="GH10"/>
</dbReference>
<dbReference type="GO" id="GO:0045493">
    <property type="term" value="P:xylan catabolic process"/>
    <property type="evidence" value="ECO:0007669"/>
    <property type="project" value="UniProtKB-KW"/>
</dbReference>
<feature type="domain" description="CBM1" evidence="14">
    <location>
        <begin position="361"/>
        <end position="397"/>
    </location>
</feature>
<dbReference type="GO" id="GO:0031176">
    <property type="term" value="F:endo-1,4-beta-xylanase activity"/>
    <property type="evidence" value="ECO:0007669"/>
    <property type="project" value="UniProtKB-EC"/>
</dbReference>
<evidence type="ECO:0000256" key="12">
    <source>
        <dbReference type="SAM" id="MobiDB-lite"/>
    </source>
</evidence>
<dbReference type="EC" id="3.2.1.8" evidence="11"/>
<evidence type="ECO:0000256" key="6">
    <source>
        <dbReference type="ARBA" id="ARBA00022651"/>
    </source>
</evidence>
<keyword evidence="7 13" id="KW-0732">Signal</keyword>
<keyword evidence="6" id="KW-0858">Xylan degradation</keyword>
<dbReference type="Pfam" id="PF00331">
    <property type="entry name" value="Glyco_hydro_10"/>
    <property type="match status" value="1"/>
</dbReference>
<dbReference type="InterPro" id="IPR017853">
    <property type="entry name" value="GH"/>
</dbReference>
<dbReference type="EMBL" id="PDNA01000152">
    <property type="protein sequence ID" value="PGH09645.1"/>
    <property type="molecule type" value="Genomic_DNA"/>
</dbReference>
<dbReference type="SUPFAM" id="SSF51445">
    <property type="entry name" value="(Trans)glycosidases"/>
    <property type="match status" value="1"/>
</dbReference>
<feature type="signal peptide" evidence="13">
    <location>
        <begin position="1"/>
        <end position="19"/>
    </location>
</feature>
<evidence type="ECO:0000313" key="17">
    <source>
        <dbReference type="Proteomes" id="UP000224634"/>
    </source>
</evidence>
<name>A0A2B7XL19_POLH7</name>
<keyword evidence="8 11" id="KW-0378">Hydrolase</keyword>
<gene>
    <name evidence="16" type="ORF">AJ80_07674</name>
</gene>
<evidence type="ECO:0000259" key="14">
    <source>
        <dbReference type="PROSITE" id="PS51164"/>
    </source>
</evidence>
<evidence type="ECO:0000259" key="15">
    <source>
        <dbReference type="PROSITE" id="PS51760"/>
    </source>
</evidence>
<comment type="catalytic activity">
    <reaction evidence="1 11">
        <text>Endohydrolysis of (1-&gt;4)-beta-D-xylosidic linkages in xylans.</text>
        <dbReference type="EC" id="3.2.1.8"/>
    </reaction>
</comment>
<protein>
    <recommendedName>
        <fullName evidence="11">Beta-xylanase</fullName>
        <ecNumber evidence="11">3.2.1.8</ecNumber>
    </recommendedName>
</protein>
<organism evidence="16 17">
    <name type="scientific">Polytolypa hystricis (strain UAMH7299)</name>
    <dbReference type="NCBI Taxonomy" id="1447883"/>
    <lineage>
        <taxon>Eukaryota</taxon>
        <taxon>Fungi</taxon>
        <taxon>Dikarya</taxon>
        <taxon>Ascomycota</taxon>
        <taxon>Pezizomycotina</taxon>
        <taxon>Eurotiomycetes</taxon>
        <taxon>Eurotiomycetidae</taxon>
        <taxon>Onygenales</taxon>
        <taxon>Onygenales incertae sedis</taxon>
        <taxon>Polytolypa</taxon>
    </lineage>
</organism>
<dbReference type="SMART" id="SM00633">
    <property type="entry name" value="Glyco_10"/>
    <property type="match status" value="1"/>
</dbReference>
<dbReference type="STRING" id="1447883.A0A2B7XL19"/>
<evidence type="ECO:0000256" key="5">
    <source>
        <dbReference type="ARBA" id="ARBA00022525"/>
    </source>
</evidence>
<feature type="region of interest" description="Disordered" evidence="12">
    <location>
        <begin position="339"/>
        <end position="362"/>
    </location>
</feature>
<evidence type="ECO:0000256" key="3">
    <source>
        <dbReference type="ARBA" id="ARBA00004851"/>
    </source>
</evidence>
<keyword evidence="17" id="KW-1185">Reference proteome</keyword>
<dbReference type="SUPFAM" id="SSF57180">
    <property type="entry name" value="Cellulose-binding domain"/>
    <property type="match status" value="1"/>
</dbReference>
<keyword evidence="9 11" id="KW-0119">Carbohydrate metabolism</keyword>
<comment type="caution">
    <text evidence="16">The sequence shown here is derived from an EMBL/GenBank/DDBJ whole genome shotgun (WGS) entry which is preliminary data.</text>
</comment>
<dbReference type="InterPro" id="IPR035971">
    <property type="entry name" value="CBD_sf"/>
</dbReference>
<dbReference type="PANTHER" id="PTHR31490">
    <property type="entry name" value="GLYCOSYL HYDROLASE"/>
    <property type="match status" value="1"/>
</dbReference>